<feature type="region of interest" description="Disordered" evidence="2">
    <location>
        <begin position="507"/>
        <end position="529"/>
    </location>
</feature>
<accession>A0A7S0IHJ7</accession>
<reference evidence="3" key="1">
    <citation type="submission" date="2021-01" db="EMBL/GenBank/DDBJ databases">
        <authorList>
            <person name="Corre E."/>
            <person name="Pelletier E."/>
            <person name="Niang G."/>
            <person name="Scheremetjew M."/>
            <person name="Finn R."/>
            <person name="Kale V."/>
            <person name="Holt S."/>
            <person name="Cochrane G."/>
            <person name="Meng A."/>
            <person name="Brown T."/>
            <person name="Cohen L."/>
        </authorList>
    </citation>
    <scope>NUCLEOTIDE SEQUENCE</scope>
    <source>
        <strain evidence="3">CCMP1723</strain>
    </source>
</reference>
<evidence type="ECO:0000313" key="3">
    <source>
        <dbReference type="EMBL" id="CAD8521679.1"/>
    </source>
</evidence>
<sequence length="562" mass="62085">MQLEADCPPNESDGMRLFDKLGRSEVNLLTKKLNVVVRAFGAERRKNKNDLSTMARTHANHNAEANYSLASAQLQLANAQNQIKVLEIQCSSLQDSVDTTRAEYEVLLSQLAEERCSSDGLKTELARLQRALWKAAHALDVADSEMQRPFVHGEAAEGDSKRDAGARDSSADALELAEAKLVAAARRETSLQERLFIERAAKETAENALAAKGHESCVPVFEGSPQSDKIIAFCPEQHTKLATSSVEDSILRQENARLNVENLELRRLMAGYNASVTSLKEQLEAVEKRLSKREPTLELPDTSRTAELDLHAEDQLRESESTRSMLAVLRRKLKERNAELLDERKITFQMRTDISQMISELGDVKSQFLTRLLNMAKVTGKREVGEPDKAKHCTDKPLDSDPCTYKKGSPLPDKTVQETVVNVIDHLSLSGYVSPLRQTKSDSRTRYSKCRPLSACGSRDVVNGTRHDINVVVVSGLEGKRKNISKFDVTACTEPSHGVGTTRIPLEHLGHSSNAPVAPQRGARNKKRRKLLEQGAIPGSDTVPTSLLFGCGDGFHMQTSKS</sequence>
<keyword evidence="1" id="KW-0175">Coiled coil</keyword>
<proteinExistence type="predicted"/>
<gene>
    <name evidence="3" type="ORF">MCOM1403_LOCUS9109</name>
</gene>
<feature type="coiled-coil region" evidence="1">
    <location>
        <begin position="60"/>
        <end position="131"/>
    </location>
</feature>
<protein>
    <submittedName>
        <fullName evidence="3">Uncharacterized protein</fullName>
    </submittedName>
</protein>
<dbReference type="EMBL" id="HBEQ01011297">
    <property type="protein sequence ID" value="CAD8521679.1"/>
    <property type="molecule type" value="Transcribed_RNA"/>
</dbReference>
<evidence type="ECO:0000256" key="2">
    <source>
        <dbReference type="SAM" id="MobiDB-lite"/>
    </source>
</evidence>
<organism evidence="3">
    <name type="scientific">Micromonas pusilla</name>
    <name type="common">Picoplanktonic green alga</name>
    <name type="synonym">Chromulina pusilla</name>
    <dbReference type="NCBI Taxonomy" id="38833"/>
    <lineage>
        <taxon>Eukaryota</taxon>
        <taxon>Viridiplantae</taxon>
        <taxon>Chlorophyta</taxon>
        <taxon>Mamiellophyceae</taxon>
        <taxon>Mamiellales</taxon>
        <taxon>Mamiellaceae</taxon>
        <taxon>Micromonas</taxon>
    </lineage>
</organism>
<dbReference type="AlphaFoldDB" id="A0A7S0IHJ7"/>
<name>A0A7S0IHJ7_MICPS</name>
<evidence type="ECO:0000256" key="1">
    <source>
        <dbReference type="SAM" id="Coils"/>
    </source>
</evidence>